<protein>
    <submittedName>
        <fullName evidence="2">Uncharacterized protein</fullName>
    </submittedName>
</protein>
<keyword evidence="3" id="KW-1185">Reference proteome</keyword>
<feature type="region of interest" description="Disordered" evidence="1">
    <location>
        <begin position="1"/>
        <end position="97"/>
    </location>
</feature>
<name>A0A812UA03_9DINO</name>
<evidence type="ECO:0000313" key="3">
    <source>
        <dbReference type="Proteomes" id="UP000604046"/>
    </source>
</evidence>
<proteinExistence type="predicted"/>
<sequence length="495" mass="55251">MGTAGRDRRVRNNPCPKPAVKAKAKSEPRVSKKRQPGGRDEGEVDQSVGASSTDDLTLHFQNKAEKERVQGCKRPYTQPRDRSPGQKRGRTATLTRSPLSSRFSLDGILTSAPVELTEIGLETGILTNERQETVCSCGKQKWKIEARNNHCQYRCSCRKTESVVARDRDIFSQKLPLRSLFGALWLWCSPLNVSPDKGGLVLGVDNRVMRGLFDQFRSWLSPLVDQLNDELLIGGQGQDVEMDEICFRSKTLDNCVLWVRYFAMVRRGGGGPISVQELASVLRRDDGSFRLGAGSVCHTDSARAYKQLGVEDGPLFDGSFCNAKELKGLKLAHTNVKHKPPKPEFTKPFDVPVWQGIDDDWEVETRIGGTQKLDGFFASFRRDVGRQPFNTTGPTPKQADALEEGLHHRVRAFQCKFWMSGSDMFQVVGSLRKKERDDPGRASWSTLAEYLKVAEQCEQPKKRLAPDAGVGLLADSDRELDAGESQCSLLFDDDE</sequence>
<dbReference type="AlphaFoldDB" id="A0A812UA03"/>
<reference evidence="2" key="1">
    <citation type="submission" date="2021-02" db="EMBL/GenBank/DDBJ databases">
        <authorList>
            <person name="Dougan E. K."/>
            <person name="Rhodes N."/>
            <person name="Thang M."/>
            <person name="Chan C."/>
        </authorList>
    </citation>
    <scope>NUCLEOTIDE SEQUENCE</scope>
</reference>
<dbReference type="EMBL" id="CAJNDS010002703">
    <property type="protein sequence ID" value="CAE7568550.1"/>
    <property type="molecule type" value="Genomic_DNA"/>
</dbReference>
<organism evidence="2 3">
    <name type="scientific">Symbiodinium natans</name>
    <dbReference type="NCBI Taxonomy" id="878477"/>
    <lineage>
        <taxon>Eukaryota</taxon>
        <taxon>Sar</taxon>
        <taxon>Alveolata</taxon>
        <taxon>Dinophyceae</taxon>
        <taxon>Suessiales</taxon>
        <taxon>Symbiodiniaceae</taxon>
        <taxon>Symbiodinium</taxon>
    </lineage>
</organism>
<gene>
    <name evidence="2" type="ORF">SNAT2548_LOCUS32297</name>
</gene>
<comment type="caution">
    <text evidence="2">The sequence shown here is derived from an EMBL/GenBank/DDBJ whole genome shotgun (WGS) entry which is preliminary data.</text>
</comment>
<evidence type="ECO:0000313" key="2">
    <source>
        <dbReference type="EMBL" id="CAE7568550.1"/>
    </source>
</evidence>
<dbReference type="Proteomes" id="UP000604046">
    <property type="component" value="Unassembled WGS sequence"/>
</dbReference>
<evidence type="ECO:0000256" key="1">
    <source>
        <dbReference type="SAM" id="MobiDB-lite"/>
    </source>
</evidence>
<accession>A0A812UA03</accession>